<evidence type="ECO:0000313" key="1">
    <source>
        <dbReference type="EMBL" id="KAJ2924297.1"/>
    </source>
</evidence>
<evidence type="ECO:0000313" key="2">
    <source>
        <dbReference type="Proteomes" id="UP001140091"/>
    </source>
</evidence>
<dbReference type="Proteomes" id="UP001140091">
    <property type="component" value="Unassembled WGS sequence"/>
</dbReference>
<organism evidence="1 2">
    <name type="scientific">Candolleomyces eurysporus</name>
    <dbReference type="NCBI Taxonomy" id="2828524"/>
    <lineage>
        <taxon>Eukaryota</taxon>
        <taxon>Fungi</taxon>
        <taxon>Dikarya</taxon>
        <taxon>Basidiomycota</taxon>
        <taxon>Agaricomycotina</taxon>
        <taxon>Agaricomycetes</taxon>
        <taxon>Agaricomycetidae</taxon>
        <taxon>Agaricales</taxon>
        <taxon>Agaricineae</taxon>
        <taxon>Psathyrellaceae</taxon>
        <taxon>Candolleomyces</taxon>
    </lineage>
</organism>
<protein>
    <submittedName>
        <fullName evidence="1">Uncharacterized protein</fullName>
    </submittedName>
</protein>
<comment type="caution">
    <text evidence="1">The sequence shown here is derived from an EMBL/GenBank/DDBJ whole genome shotgun (WGS) entry which is preliminary data.</text>
</comment>
<sequence length="61" mass="6728">MAAHRFHKRYGTGLPVSLEASVGFQFRLLVDAKEIAVQIGIGKDHDMYSARLQGPWSLEAG</sequence>
<proteinExistence type="predicted"/>
<accession>A0A9W8IWY0</accession>
<dbReference type="EMBL" id="JANBPK010001231">
    <property type="protein sequence ID" value="KAJ2924297.1"/>
    <property type="molecule type" value="Genomic_DNA"/>
</dbReference>
<dbReference type="AlphaFoldDB" id="A0A9W8IWY0"/>
<feature type="non-terminal residue" evidence="1">
    <location>
        <position position="61"/>
    </location>
</feature>
<keyword evidence="2" id="KW-1185">Reference proteome</keyword>
<name>A0A9W8IWY0_9AGAR</name>
<reference evidence="1" key="1">
    <citation type="submission" date="2022-06" db="EMBL/GenBank/DDBJ databases">
        <title>Genome Sequence of Candolleomyces eurysporus.</title>
        <authorList>
            <person name="Buettner E."/>
        </authorList>
    </citation>
    <scope>NUCLEOTIDE SEQUENCE</scope>
    <source>
        <strain evidence="1">VTCC 930004</strain>
    </source>
</reference>
<gene>
    <name evidence="1" type="ORF">H1R20_g12794</name>
</gene>